<dbReference type="InterPro" id="IPR052700">
    <property type="entry name" value="Carb_kinase_PfkB-like"/>
</dbReference>
<keyword evidence="3 5" id="KW-0418">Kinase</keyword>
<dbReference type="Pfam" id="PF00294">
    <property type="entry name" value="PfkB"/>
    <property type="match status" value="1"/>
</dbReference>
<dbReference type="SUPFAM" id="SSF53613">
    <property type="entry name" value="Ribokinase-like"/>
    <property type="match status" value="1"/>
</dbReference>
<name>A0A7C4PJR5_9CHLR</name>
<dbReference type="InterPro" id="IPR029056">
    <property type="entry name" value="Ribokinase-like"/>
</dbReference>
<accession>A0A7C4PJR5</accession>
<evidence type="ECO:0000259" key="4">
    <source>
        <dbReference type="Pfam" id="PF00294"/>
    </source>
</evidence>
<evidence type="ECO:0000313" key="5">
    <source>
        <dbReference type="EMBL" id="HGS21144.1"/>
    </source>
</evidence>
<proteinExistence type="inferred from homology"/>
<dbReference type="Gene3D" id="3.40.1190.20">
    <property type="match status" value="1"/>
</dbReference>
<dbReference type="PROSITE" id="PS00584">
    <property type="entry name" value="PFKB_KINASES_2"/>
    <property type="match status" value="1"/>
</dbReference>
<dbReference type="InterPro" id="IPR002173">
    <property type="entry name" value="Carboh/pur_kinase_PfkB_CS"/>
</dbReference>
<comment type="caution">
    <text evidence="5">The sequence shown here is derived from an EMBL/GenBank/DDBJ whole genome shotgun (WGS) entry which is preliminary data.</text>
</comment>
<dbReference type="InterPro" id="IPR011611">
    <property type="entry name" value="PfkB_dom"/>
</dbReference>
<dbReference type="AlphaFoldDB" id="A0A7C4PJR5"/>
<evidence type="ECO:0000256" key="3">
    <source>
        <dbReference type="ARBA" id="ARBA00022777"/>
    </source>
</evidence>
<organism evidence="5">
    <name type="scientific">Anaerolinea thermolimosa</name>
    <dbReference type="NCBI Taxonomy" id="229919"/>
    <lineage>
        <taxon>Bacteria</taxon>
        <taxon>Bacillati</taxon>
        <taxon>Chloroflexota</taxon>
        <taxon>Anaerolineae</taxon>
        <taxon>Anaerolineales</taxon>
        <taxon>Anaerolineaceae</taxon>
        <taxon>Anaerolinea</taxon>
    </lineage>
</organism>
<dbReference type="GO" id="GO:0016301">
    <property type="term" value="F:kinase activity"/>
    <property type="evidence" value="ECO:0007669"/>
    <property type="project" value="UniProtKB-KW"/>
</dbReference>
<keyword evidence="2" id="KW-0808">Transferase</keyword>
<sequence length="310" mass="33417">MAEVVTLGECMALVYPAEAVSLEVCIDLRMDIAGAESNLCIGLARLGHSALFISRVGADPLGGRIRQTLQKEGVDTRAISIDPNAPTGVFFREHFPDGQRRVYYYRKGSAASQLGVEDLREEWFTGARILHLTGITPALSASCADACQKAIEMARVRGMKISFDPNYRARLWDEQTARKALLPLVEQADFLLMGHEDARALLEVDGAEESLRAAAVLGPSVVVFKQAEEGAFALDGGEIVKVPAYPVEKVIDPVGAGDGFDAGFLAGWLRGLPMIDCLKAGARVGASAVQVLGDYHGYPTEAEVFPPERR</sequence>
<evidence type="ECO:0000256" key="1">
    <source>
        <dbReference type="ARBA" id="ARBA00010688"/>
    </source>
</evidence>
<dbReference type="PANTHER" id="PTHR43320">
    <property type="entry name" value="SUGAR KINASE"/>
    <property type="match status" value="1"/>
</dbReference>
<dbReference type="PANTHER" id="PTHR43320:SF2">
    <property type="entry name" value="2-DEHYDRO-3-DEOXYGLUCONOKINASE_2-DEHYDRO-3-DEOXYGALACTONOKINASE"/>
    <property type="match status" value="1"/>
</dbReference>
<feature type="domain" description="Carbohydrate kinase PfkB" evidence="4">
    <location>
        <begin position="1"/>
        <end position="300"/>
    </location>
</feature>
<comment type="similarity">
    <text evidence="1">Belongs to the carbohydrate kinase PfkB family.</text>
</comment>
<protein>
    <submittedName>
        <fullName evidence="5">Sugar kinase</fullName>
    </submittedName>
</protein>
<evidence type="ECO:0000256" key="2">
    <source>
        <dbReference type="ARBA" id="ARBA00022679"/>
    </source>
</evidence>
<dbReference type="CDD" id="cd01166">
    <property type="entry name" value="KdgK"/>
    <property type="match status" value="1"/>
</dbReference>
<gene>
    <name evidence="5" type="ORF">ENT37_04665</name>
</gene>
<reference evidence="5" key="1">
    <citation type="journal article" date="2020" name="mSystems">
        <title>Genome- and Community-Level Interaction Insights into Carbon Utilization and Element Cycling Functions of Hydrothermarchaeota in Hydrothermal Sediment.</title>
        <authorList>
            <person name="Zhou Z."/>
            <person name="Liu Y."/>
            <person name="Xu W."/>
            <person name="Pan J."/>
            <person name="Luo Z.H."/>
            <person name="Li M."/>
        </authorList>
    </citation>
    <scope>NUCLEOTIDE SEQUENCE [LARGE SCALE GENOMIC DNA]</scope>
    <source>
        <strain evidence="5">SpSt-573</strain>
    </source>
</reference>
<dbReference type="EMBL" id="DSYK01000240">
    <property type="protein sequence ID" value="HGS21144.1"/>
    <property type="molecule type" value="Genomic_DNA"/>
</dbReference>